<evidence type="ECO:0000313" key="2">
    <source>
        <dbReference type="EMBL" id="USW54986.1"/>
    </source>
</evidence>
<dbReference type="OrthoDB" id="3694481at2759"/>
<name>A0A9Q9B264_9PEZI</name>
<keyword evidence="3" id="KW-1185">Reference proteome</keyword>
<reference evidence="2" key="1">
    <citation type="submission" date="2022-06" db="EMBL/GenBank/DDBJ databases">
        <title>Complete genome sequences of two strains of the flax pathogen Septoria linicola.</title>
        <authorList>
            <person name="Lapalu N."/>
            <person name="Simon A."/>
            <person name="Demenou B."/>
            <person name="Paumier D."/>
            <person name="Guillot M.-P."/>
            <person name="Gout L."/>
            <person name="Valade R."/>
        </authorList>
    </citation>
    <scope>NUCLEOTIDE SEQUENCE</scope>
    <source>
        <strain evidence="2">SE15195</strain>
    </source>
</reference>
<gene>
    <name evidence="2" type="ORF">Slin15195_G083050</name>
</gene>
<protein>
    <submittedName>
        <fullName evidence="2">Uncharacterized protein</fullName>
    </submittedName>
</protein>
<evidence type="ECO:0000313" key="3">
    <source>
        <dbReference type="Proteomes" id="UP001056384"/>
    </source>
</evidence>
<organism evidence="2 3">
    <name type="scientific">Septoria linicola</name>
    <dbReference type="NCBI Taxonomy" id="215465"/>
    <lineage>
        <taxon>Eukaryota</taxon>
        <taxon>Fungi</taxon>
        <taxon>Dikarya</taxon>
        <taxon>Ascomycota</taxon>
        <taxon>Pezizomycotina</taxon>
        <taxon>Dothideomycetes</taxon>
        <taxon>Dothideomycetidae</taxon>
        <taxon>Mycosphaerellales</taxon>
        <taxon>Mycosphaerellaceae</taxon>
        <taxon>Septoria</taxon>
    </lineage>
</organism>
<sequence length="249" mass="24253">MISSTLFALLSISVPSTIAAPLLGGVLGGVTGTVSGLTGTHLSGSGVTSLVSGVVSSGSNAARGNPAGALAPVTNIAAPVVGAASGLVAPAASVAIGAAAPVVAAGNGVVGTVSSVVGLPAPLQATCDAKYQKCTVTVSGTIENMLCDGKNFTGKASISAWMKDGRAYGSAELAGLMPAPLPYNIECNLTTEVCLGTVAGNVTQVFDNGKQVALWGWLTPQGSCKEGVCIGSLTACGDPGYKAKRGDLC</sequence>
<keyword evidence="1" id="KW-0732">Signal</keyword>
<feature type="chain" id="PRO_5040285710" evidence="1">
    <location>
        <begin position="20"/>
        <end position="249"/>
    </location>
</feature>
<dbReference type="Proteomes" id="UP001056384">
    <property type="component" value="Chromosome 7"/>
</dbReference>
<evidence type="ECO:0000256" key="1">
    <source>
        <dbReference type="SAM" id="SignalP"/>
    </source>
</evidence>
<accession>A0A9Q9B264</accession>
<dbReference type="AlphaFoldDB" id="A0A9Q9B264"/>
<proteinExistence type="predicted"/>
<dbReference type="EMBL" id="CP099424">
    <property type="protein sequence ID" value="USW54986.1"/>
    <property type="molecule type" value="Genomic_DNA"/>
</dbReference>
<feature type="signal peptide" evidence="1">
    <location>
        <begin position="1"/>
        <end position="19"/>
    </location>
</feature>